<accession>A0A6U9PR93</accession>
<organism evidence="2">
    <name type="scientific">Zooxanthella nutricula</name>
    <dbReference type="NCBI Taxonomy" id="1333877"/>
    <lineage>
        <taxon>Eukaryota</taxon>
        <taxon>Sar</taxon>
        <taxon>Alveolata</taxon>
        <taxon>Dinophyceae</taxon>
        <taxon>Peridiniales</taxon>
        <taxon>Peridiniales incertae sedis</taxon>
        <taxon>Zooxanthella</taxon>
    </lineage>
</organism>
<sequence length="294" mass="33189">MAFFWDNSFFRVVASLIAANGCGSFAFHWYNMWGAMDINTMILASLLLVSYTAEQFTESWSDSQRRHTPRHRRYLRRITLTVTWSALMLFAWWVFDSAGQDDGIGDTIVVLAFGVPFTCVVFAHALVVRMGWLDHAFRTPEVCQVARQRFKIGFIQVVLCLPTYFYCELGCSSSDFAKIFPGHLLFHILMPWGVLNMLFFTSLLGADDVHQYPVIYDRRTHGFYFALFPAYHIEEIDITTSIAQDPVLGITEGQAGDAAKAHVWAEQASEALQITVPTPAVAKIGAASEVEYNL</sequence>
<reference evidence="2" key="1">
    <citation type="submission" date="2021-01" db="EMBL/GenBank/DDBJ databases">
        <authorList>
            <person name="Corre E."/>
            <person name="Pelletier E."/>
            <person name="Niang G."/>
            <person name="Scheremetjew M."/>
            <person name="Finn R."/>
            <person name="Kale V."/>
            <person name="Holt S."/>
            <person name="Cochrane G."/>
            <person name="Meng A."/>
            <person name="Brown T."/>
            <person name="Cohen L."/>
        </authorList>
    </citation>
    <scope>NUCLEOTIDE SEQUENCE</scope>
    <source>
        <strain evidence="2">RCC3387</strain>
    </source>
</reference>
<feature type="transmembrane region" description="Helical" evidence="1">
    <location>
        <begin position="186"/>
        <end position="206"/>
    </location>
</feature>
<keyword evidence="1" id="KW-0472">Membrane</keyword>
<evidence type="ECO:0000313" key="2">
    <source>
        <dbReference type="EMBL" id="CAD9632004.1"/>
    </source>
</evidence>
<evidence type="ECO:0000256" key="1">
    <source>
        <dbReference type="SAM" id="Phobius"/>
    </source>
</evidence>
<keyword evidence="1" id="KW-1133">Transmembrane helix</keyword>
<evidence type="ECO:0008006" key="3">
    <source>
        <dbReference type="Google" id="ProtNLM"/>
    </source>
</evidence>
<feature type="transmembrane region" description="Helical" evidence="1">
    <location>
        <begin position="149"/>
        <end position="166"/>
    </location>
</feature>
<feature type="transmembrane region" description="Helical" evidence="1">
    <location>
        <begin position="74"/>
        <end position="95"/>
    </location>
</feature>
<protein>
    <recommendedName>
        <fullName evidence="3">Post-GPI attachment to proteins factor 3</fullName>
    </recommendedName>
</protein>
<feature type="transmembrane region" description="Helical" evidence="1">
    <location>
        <begin position="12"/>
        <end position="30"/>
    </location>
</feature>
<proteinExistence type="predicted"/>
<feature type="transmembrane region" description="Helical" evidence="1">
    <location>
        <begin position="36"/>
        <end position="53"/>
    </location>
</feature>
<keyword evidence="1" id="KW-0812">Transmembrane</keyword>
<feature type="transmembrane region" description="Helical" evidence="1">
    <location>
        <begin position="107"/>
        <end position="128"/>
    </location>
</feature>
<dbReference type="AlphaFoldDB" id="A0A6U9PR93"/>
<gene>
    <name evidence="2" type="ORF">BRAN1462_LOCUS50561</name>
</gene>
<dbReference type="EMBL" id="HBGW01079581">
    <property type="protein sequence ID" value="CAD9632004.1"/>
    <property type="molecule type" value="Transcribed_RNA"/>
</dbReference>
<name>A0A6U9PR93_9DINO</name>